<dbReference type="InterPro" id="IPR002016">
    <property type="entry name" value="Haem_peroxidase"/>
</dbReference>
<evidence type="ECO:0000256" key="3">
    <source>
        <dbReference type="ARBA" id="ARBA00002322"/>
    </source>
</evidence>
<dbReference type="PRINTS" id="PR00461">
    <property type="entry name" value="PLPEROXIDASE"/>
</dbReference>
<evidence type="ECO:0000256" key="10">
    <source>
        <dbReference type="ARBA" id="ARBA00023002"/>
    </source>
</evidence>
<feature type="domain" description="Plant heme peroxidase family profile" evidence="16">
    <location>
        <begin position="486"/>
        <end position="762"/>
    </location>
</feature>
<dbReference type="Gene3D" id="1.10.520.10">
    <property type="match status" value="3"/>
</dbReference>
<comment type="similarity">
    <text evidence="4">Belongs to the peroxidase family. Ascorbate peroxidase subfamily.</text>
</comment>
<dbReference type="Proteomes" id="UP000657918">
    <property type="component" value="Unassembled WGS sequence"/>
</dbReference>
<proteinExistence type="inferred from homology"/>
<dbReference type="EC" id="1.11.1.7" evidence="5"/>
<dbReference type="InterPro" id="IPR019793">
    <property type="entry name" value="Peroxidases_heam-ligand_BS"/>
</dbReference>
<evidence type="ECO:0000313" key="17">
    <source>
        <dbReference type="EMBL" id="KAF9674982.1"/>
    </source>
</evidence>
<dbReference type="CDD" id="cd00693">
    <property type="entry name" value="secretory_peroxidase"/>
    <property type="match status" value="3"/>
</dbReference>
<dbReference type="GO" id="GO:0042744">
    <property type="term" value="P:hydrogen peroxide catabolic process"/>
    <property type="evidence" value="ECO:0007669"/>
    <property type="project" value="UniProtKB-KW"/>
</dbReference>
<dbReference type="AlphaFoldDB" id="A0A835JS18"/>
<evidence type="ECO:0000256" key="5">
    <source>
        <dbReference type="ARBA" id="ARBA00012313"/>
    </source>
</evidence>
<dbReference type="EMBL" id="JADGMS010000010">
    <property type="protein sequence ID" value="KAF9674982.1"/>
    <property type="molecule type" value="Genomic_DNA"/>
</dbReference>
<dbReference type="GO" id="GO:0020037">
    <property type="term" value="F:heme binding"/>
    <property type="evidence" value="ECO:0007669"/>
    <property type="project" value="InterPro"/>
</dbReference>
<keyword evidence="7" id="KW-0349">Heme</keyword>
<evidence type="ECO:0000256" key="15">
    <source>
        <dbReference type="PIRSR" id="PIRSR600823-3"/>
    </source>
</evidence>
<dbReference type="Gene3D" id="1.10.420.10">
    <property type="entry name" value="Peroxidase, domain 2"/>
    <property type="match status" value="4"/>
</dbReference>
<keyword evidence="6" id="KW-0575">Peroxidase</keyword>
<evidence type="ECO:0000256" key="13">
    <source>
        <dbReference type="ARBA" id="ARBA00023180"/>
    </source>
</evidence>
<evidence type="ECO:0000256" key="6">
    <source>
        <dbReference type="ARBA" id="ARBA00022559"/>
    </source>
</evidence>
<dbReference type="FunFam" id="1.10.520.10:FF:000001">
    <property type="entry name" value="Peroxidase"/>
    <property type="match status" value="1"/>
</dbReference>
<dbReference type="PROSITE" id="PS50873">
    <property type="entry name" value="PEROXIDASE_4"/>
    <property type="match status" value="4"/>
</dbReference>
<evidence type="ECO:0000256" key="7">
    <source>
        <dbReference type="ARBA" id="ARBA00022617"/>
    </source>
</evidence>
<dbReference type="GO" id="GO:0046872">
    <property type="term" value="F:metal ion binding"/>
    <property type="evidence" value="ECO:0007669"/>
    <property type="project" value="UniProtKB-KW"/>
</dbReference>
<dbReference type="PROSITE" id="PS00435">
    <property type="entry name" value="PEROXIDASE_1"/>
    <property type="match status" value="3"/>
</dbReference>
<comment type="function">
    <text evidence="3">Removal of H(2)O(2), oxidation of toxic reductants, biosynthesis and degradation of lignin, suberization, auxin catabolism, response to environmental stresses such as wounding, pathogen attack and oxidative stress. These functions might be dependent on each isozyme/isoform in each plant tissue.</text>
</comment>
<dbReference type="InterPro" id="IPR033905">
    <property type="entry name" value="Secretory_peroxidase"/>
</dbReference>
<keyword evidence="18" id="KW-1185">Reference proteome</keyword>
<comment type="cofactor">
    <cofactor evidence="2">
        <name>heme b</name>
        <dbReference type="ChEBI" id="CHEBI:60344"/>
    </cofactor>
</comment>
<evidence type="ECO:0000256" key="14">
    <source>
        <dbReference type="ARBA" id="ARBA00023324"/>
    </source>
</evidence>
<keyword evidence="10" id="KW-0560">Oxidoreductase</keyword>
<organism evidence="17 18">
    <name type="scientific">Salix dunnii</name>
    <dbReference type="NCBI Taxonomy" id="1413687"/>
    <lineage>
        <taxon>Eukaryota</taxon>
        <taxon>Viridiplantae</taxon>
        <taxon>Streptophyta</taxon>
        <taxon>Embryophyta</taxon>
        <taxon>Tracheophyta</taxon>
        <taxon>Spermatophyta</taxon>
        <taxon>Magnoliopsida</taxon>
        <taxon>eudicotyledons</taxon>
        <taxon>Gunneridae</taxon>
        <taxon>Pentapetalae</taxon>
        <taxon>rosids</taxon>
        <taxon>fabids</taxon>
        <taxon>Malpighiales</taxon>
        <taxon>Salicaceae</taxon>
        <taxon>Saliceae</taxon>
        <taxon>Salix</taxon>
    </lineage>
</organism>
<comment type="cofactor">
    <cofactor evidence="15">
        <name>Ca(2+)</name>
        <dbReference type="ChEBI" id="CHEBI:29108"/>
    </cofactor>
    <text evidence="15">Binds 2 calcium ions per subunit.</text>
</comment>
<evidence type="ECO:0000256" key="11">
    <source>
        <dbReference type="ARBA" id="ARBA00023004"/>
    </source>
</evidence>
<dbReference type="PANTHER" id="PTHR31388">
    <property type="entry name" value="PEROXIDASE 72-RELATED"/>
    <property type="match status" value="1"/>
</dbReference>
<protein>
    <recommendedName>
        <fullName evidence="5">peroxidase</fullName>
        <ecNumber evidence="5">1.11.1.7</ecNumber>
    </recommendedName>
</protein>
<keyword evidence="8 15" id="KW-0479">Metal-binding</keyword>
<keyword evidence="11" id="KW-0408">Iron</keyword>
<keyword evidence="12" id="KW-1015">Disulfide bond</keyword>
<dbReference type="OrthoDB" id="2113341at2759"/>
<feature type="domain" description="Plant heme peroxidase family profile" evidence="16">
    <location>
        <begin position="1"/>
        <end position="125"/>
    </location>
</feature>
<evidence type="ECO:0000259" key="16">
    <source>
        <dbReference type="PROSITE" id="PS50873"/>
    </source>
</evidence>
<dbReference type="InterPro" id="IPR010255">
    <property type="entry name" value="Haem_peroxidase_sf"/>
</dbReference>
<evidence type="ECO:0000256" key="4">
    <source>
        <dbReference type="ARBA" id="ARBA00006873"/>
    </source>
</evidence>
<evidence type="ECO:0000256" key="1">
    <source>
        <dbReference type="ARBA" id="ARBA00000189"/>
    </source>
</evidence>
<dbReference type="InterPro" id="IPR000823">
    <property type="entry name" value="Peroxidase_pln"/>
</dbReference>
<evidence type="ECO:0000313" key="18">
    <source>
        <dbReference type="Proteomes" id="UP000657918"/>
    </source>
</evidence>
<evidence type="ECO:0000256" key="9">
    <source>
        <dbReference type="ARBA" id="ARBA00022837"/>
    </source>
</evidence>
<accession>A0A835JS18</accession>
<dbReference type="FunFam" id="1.10.520.10:FF:000009">
    <property type="entry name" value="Peroxidase"/>
    <property type="match status" value="1"/>
</dbReference>
<dbReference type="InterPro" id="IPR019794">
    <property type="entry name" value="Peroxidases_AS"/>
</dbReference>
<keyword evidence="9 15" id="KW-0106">Calcium</keyword>
<dbReference type="GO" id="GO:0006979">
    <property type="term" value="P:response to oxidative stress"/>
    <property type="evidence" value="ECO:0007669"/>
    <property type="project" value="InterPro"/>
</dbReference>
<dbReference type="PROSITE" id="PS00436">
    <property type="entry name" value="PEROXIDASE_2"/>
    <property type="match status" value="3"/>
</dbReference>
<feature type="binding site" evidence="15">
    <location>
        <position position="935"/>
    </location>
    <ligand>
        <name>Ca(2+)</name>
        <dbReference type="ChEBI" id="CHEBI:29108"/>
        <label>1</label>
    </ligand>
</feature>
<reference evidence="17 18" key="1">
    <citation type="submission" date="2020-10" db="EMBL/GenBank/DDBJ databases">
        <title>Plant Genome Project.</title>
        <authorList>
            <person name="Zhang R.-G."/>
        </authorList>
    </citation>
    <scope>NUCLEOTIDE SEQUENCE [LARGE SCALE GENOMIC DNA]</scope>
    <source>
        <strain evidence="17">FAFU-HL-1</strain>
        <tissue evidence="17">Leaf</tissue>
    </source>
</reference>
<name>A0A835JS18_9ROSI</name>
<dbReference type="PRINTS" id="PR00458">
    <property type="entry name" value="PEROXIDASE"/>
</dbReference>
<feature type="domain" description="Plant heme peroxidase family profile" evidence="16">
    <location>
        <begin position="160"/>
        <end position="453"/>
    </location>
</feature>
<dbReference type="SUPFAM" id="SSF48113">
    <property type="entry name" value="Heme-dependent peroxidases"/>
    <property type="match status" value="4"/>
</dbReference>
<comment type="catalytic activity">
    <reaction evidence="1">
        <text>2 a phenolic donor + H2O2 = 2 a phenolic radical donor + 2 H2O</text>
        <dbReference type="Rhea" id="RHEA:56136"/>
        <dbReference type="ChEBI" id="CHEBI:15377"/>
        <dbReference type="ChEBI" id="CHEBI:16240"/>
        <dbReference type="ChEBI" id="CHEBI:139520"/>
        <dbReference type="ChEBI" id="CHEBI:139521"/>
        <dbReference type="EC" id="1.11.1.7"/>
    </reaction>
</comment>
<evidence type="ECO:0000256" key="12">
    <source>
        <dbReference type="ARBA" id="ARBA00023157"/>
    </source>
</evidence>
<dbReference type="FunFam" id="1.10.420.10:FF:000001">
    <property type="entry name" value="Peroxidase"/>
    <property type="match status" value="4"/>
</dbReference>
<dbReference type="PANTHER" id="PTHR31388:SF194">
    <property type="entry name" value="PEROXIDASE"/>
    <property type="match status" value="1"/>
</dbReference>
<evidence type="ECO:0000256" key="2">
    <source>
        <dbReference type="ARBA" id="ARBA00001970"/>
    </source>
</evidence>
<keyword evidence="14" id="KW-0376">Hydrogen peroxide</keyword>
<keyword evidence="13" id="KW-0325">Glycoprotein</keyword>
<sequence>MLGQAQCFTFRDRIYNASNINAGFASTRKRRCPRTGGEANLAPLDSVTPNSFDNNYFKNLMRKKGVLQSDQVLFNGGSTDRIVSKYNRNPAKFSSDFASAMIKMGNIRRLTGSAGQIRRICSVNLVLVQSRSRKLTEMAAKVAASFIFMLFFLSTACQAKLSSSFYDKSCPNAESAIRTAIRAAIARERRMAASLIRLHFHDCFVQGCDASILLDKTSSIQSEKTARPNNNSARGYEVIDKAKSEVEKICPGVVSCADIIAVAARDASAYVGGPSWAVKLGRRDSTTASQNLANTDLPAFSDGLDILISRFQKNGLTARDMVALSGSHTLGQAQCLTFRDRIYSASNIDAGFASTRKRRCPRTGGQENLAPLDLVTPNSFDNNYFKNLMRKKGLLQSDQVLFNGGSTDSIVSEYSRNPAKFSSDFASAMIKMGNIDPLTGSAGQIRRICSASLVLLHLRKHREMAVKVAAAFIFMLFFLSTTCQAKLSSSFYDKSCPKAETTIRTAIRAAIARERRMAASLIRLHFHDCFVQGCDASILLDETSSIQSEKTAGPNSNSVRGYEVIDKAKSKVEKICPGVVGGPSWAVKLGRRDSTTASRNLANTDLPSFSDSLDTLVSRFQKKGLTARDMVALSGSHTLGQAQCFTFRDRIYNASNIDAGFASTRKRRCPRTGGQANLAPLDLVTPNSFDNNYFKNLMRKKGLLHSDQVLFNGGSTDNIVSEYSKNPAKFSSDFASAMIKMGNIRPLIGSAGQIRRICSASLVLLHLRKHREMAVKVAAAFLFMLFFLSTTCQAKLSSSFYDKSCPKAETTIRTAIRAAIARERRMAASLIRLHFHDCFVQVLVQLEATVLLLLLTLSWHGCDASILLDETSSIQSEKTAGPNSNSVRGYEVIDKAKSKVEKICPGVVSCADIIAVAARDASAYVGGPSWAVKLGRRDSTTASRNLANTDLPSFSDSLDTIVSRFQKKGLTARDMVALSGSHTLGQAQCFTFHDRIYNASNIDAGFASTRKRRCPRTGGQANLAPLDLVTPNSFDNNYFKNLMRKKGLLQSDQVLFNGGFTDSIVSEYSRNPAKFSSDFASAMIKMGNIRPLTGSAGQIRRICSAVN</sequence>
<feature type="domain" description="Plant heme peroxidase family profile" evidence="16">
    <location>
        <begin position="795"/>
        <end position="1107"/>
    </location>
</feature>
<dbReference type="GO" id="GO:0140825">
    <property type="term" value="F:lactoperoxidase activity"/>
    <property type="evidence" value="ECO:0007669"/>
    <property type="project" value="UniProtKB-EC"/>
</dbReference>
<dbReference type="Pfam" id="PF00141">
    <property type="entry name" value="peroxidase"/>
    <property type="match status" value="4"/>
</dbReference>
<comment type="caution">
    <text evidence="17">The sequence shown here is derived from an EMBL/GenBank/DDBJ whole genome shotgun (WGS) entry which is preliminary data.</text>
</comment>
<gene>
    <name evidence="17" type="ORF">SADUNF_Sadunf10G0184300</name>
</gene>
<feature type="binding site" evidence="15">
    <location>
        <position position="939"/>
    </location>
    <ligand>
        <name>Ca(2+)</name>
        <dbReference type="ChEBI" id="CHEBI:29108"/>
        <label>1</label>
    </ligand>
</feature>
<evidence type="ECO:0000256" key="8">
    <source>
        <dbReference type="ARBA" id="ARBA00022723"/>
    </source>
</evidence>